<evidence type="ECO:0000256" key="1">
    <source>
        <dbReference type="SAM" id="Phobius"/>
    </source>
</evidence>
<comment type="caution">
    <text evidence="2">The sequence shown here is derived from an EMBL/GenBank/DDBJ whole genome shotgun (WGS) entry which is preliminary data.</text>
</comment>
<keyword evidence="3" id="KW-1185">Reference proteome</keyword>
<keyword evidence="1" id="KW-1133">Transmembrane helix</keyword>
<feature type="transmembrane region" description="Helical" evidence="1">
    <location>
        <begin position="24"/>
        <end position="46"/>
    </location>
</feature>
<organism evidence="2 3">
    <name type="scientific">Streptomyces daqingensis</name>
    <dbReference type="NCBI Taxonomy" id="1472640"/>
    <lineage>
        <taxon>Bacteria</taxon>
        <taxon>Bacillati</taxon>
        <taxon>Actinomycetota</taxon>
        <taxon>Actinomycetes</taxon>
        <taxon>Kitasatosporales</taxon>
        <taxon>Streptomycetaceae</taxon>
        <taxon>Streptomyces</taxon>
    </lineage>
</organism>
<feature type="transmembrane region" description="Helical" evidence="1">
    <location>
        <begin position="53"/>
        <end position="76"/>
    </location>
</feature>
<keyword evidence="1" id="KW-0472">Membrane</keyword>
<gene>
    <name evidence="2" type="ORF">GCM10012287_55080</name>
</gene>
<reference evidence="3" key="1">
    <citation type="journal article" date="2019" name="Int. J. Syst. Evol. Microbiol.">
        <title>The Global Catalogue of Microorganisms (GCM) 10K type strain sequencing project: providing services to taxonomists for standard genome sequencing and annotation.</title>
        <authorList>
            <consortium name="The Broad Institute Genomics Platform"/>
            <consortium name="The Broad Institute Genome Sequencing Center for Infectious Disease"/>
            <person name="Wu L."/>
            <person name="Ma J."/>
        </authorList>
    </citation>
    <scope>NUCLEOTIDE SEQUENCE [LARGE SCALE GENOMIC DNA]</scope>
    <source>
        <strain evidence="3">CGMCC 4.7178</strain>
    </source>
</reference>
<sequence>MTEPPNPPESTGKWNTPYLPQVPGVVQAAAILLYVGGALAILSGLWRLFPGGMVGAVGGLAAILGGALSLGLGRALQLGRRWAWKTVLVLCAVGIALAVVRVFFEPLLSGASDITWPVVFAILLGTRTAREWFAEAP</sequence>
<evidence type="ECO:0000313" key="2">
    <source>
        <dbReference type="EMBL" id="GGO57980.1"/>
    </source>
</evidence>
<feature type="transmembrane region" description="Helical" evidence="1">
    <location>
        <begin position="82"/>
        <end position="104"/>
    </location>
</feature>
<dbReference type="Proteomes" id="UP000631535">
    <property type="component" value="Unassembled WGS sequence"/>
</dbReference>
<proteinExistence type="predicted"/>
<name>A0ABQ2MSI6_9ACTN</name>
<dbReference type="EMBL" id="BMMP01000027">
    <property type="protein sequence ID" value="GGO57980.1"/>
    <property type="molecule type" value="Genomic_DNA"/>
</dbReference>
<evidence type="ECO:0000313" key="3">
    <source>
        <dbReference type="Proteomes" id="UP000631535"/>
    </source>
</evidence>
<protein>
    <submittedName>
        <fullName evidence="2">Uncharacterized protein</fullName>
    </submittedName>
</protein>
<accession>A0ABQ2MSI6</accession>
<dbReference type="RefSeq" id="WP_189039916.1">
    <property type="nucleotide sequence ID" value="NZ_BMMP01000027.1"/>
</dbReference>
<keyword evidence="1" id="KW-0812">Transmembrane</keyword>